<dbReference type="SUPFAM" id="SSF56796">
    <property type="entry name" value="Dehydroquinate synthase-like"/>
    <property type="match status" value="1"/>
</dbReference>
<dbReference type="PANTHER" id="PTHR11496:SF83">
    <property type="entry name" value="HYDROXYACID-OXOACID TRANSHYDROGENASE, MITOCHONDRIAL"/>
    <property type="match status" value="1"/>
</dbReference>
<dbReference type="FunFam" id="1.20.1090.10:FF:000001">
    <property type="entry name" value="Aldehyde-alcohol dehydrogenase"/>
    <property type="match status" value="1"/>
</dbReference>
<evidence type="ECO:0000313" key="5">
    <source>
        <dbReference type="Proteomes" id="UP000230790"/>
    </source>
</evidence>
<dbReference type="InterPro" id="IPR001670">
    <property type="entry name" value="ADH_Fe/GldA"/>
</dbReference>
<feature type="domain" description="Alcohol dehydrogenase iron-type/glycerol dehydrogenase GldA" evidence="2">
    <location>
        <begin position="8"/>
        <end position="173"/>
    </location>
</feature>
<feature type="domain" description="Fe-containing alcohol dehydrogenase-like C-terminal" evidence="3">
    <location>
        <begin position="185"/>
        <end position="385"/>
    </location>
</feature>
<dbReference type="Gene3D" id="1.20.1090.10">
    <property type="entry name" value="Dehydroquinate synthase-like - alpha domain"/>
    <property type="match status" value="1"/>
</dbReference>
<name>A0A2M8QDZ5_9CHLR</name>
<protein>
    <submittedName>
        <fullName evidence="4">NAD-dependent alcohol dehydrogenase</fullName>
    </submittedName>
</protein>
<proteinExistence type="predicted"/>
<dbReference type="InterPro" id="IPR056798">
    <property type="entry name" value="ADH_Fe_C"/>
</dbReference>
<dbReference type="InterPro" id="IPR039697">
    <property type="entry name" value="Alcohol_dehydrogenase_Fe"/>
</dbReference>
<reference evidence="4 5" key="1">
    <citation type="submission" date="2017-11" db="EMBL/GenBank/DDBJ databases">
        <title>Evolution of Phototrophy in the Chloroflexi Phylum Driven by Horizontal Gene Transfer.</title>
        <authorList>
            <person name="Ward L.M."/>
            <person name="Hemp J."/>
            <person name="Shih P.M."/>
            <person name="Mcglynn S.E."/>
            <person name="Fischer W."/>
        </authorList>
    </citation>
    <scope>NUCLEOTIDE SEQUENCE [LARGE SCALE GENOMIC DNA]</scope>
    <source>
        <strain evidence="4">JP3_7</strain>
    </source>
</reference>
<gene>
    <name evidence="4" type="ORF">CUN48_05530</name>
</gene>
<dbReference type="EMBL" id="PGTN01000026">
    <property type="protein sequence ID" value="PJF48035.1"/>
    <property type="molecule type" value="Genomic_DNA"/>
</dbReference>
<dbReference type="PANTHER" id="PTHR11496">
    <property type="entry name" value="ALCOHOL DEHYDROGENASE"/>
    <property type="match status" value="1"/>
</dbReference>
<dbReference type="FunFam" id="3.40.50.1970:FF:000003">
    <property type="entry name" value="Alcohol dehydrogenase, iron-containing"/>
    <property type="match status" value="1"/>
</dbReference>
<dbReference type="PROSITE" id="PS00060">
    <property type="entry name" value="ADH_IRON_2"/>
    <property type="match status" value="1"/>
</dbReference>
<dbReference type="Proteomes" id="UP000230790">
    <property type="component" value="Unassembled WGS sequence"/>
</dbReference>
<dbReference type="InterPro" id="IPR018211">
    <property type="entry name" value="ADH_Fe_CS"/>
</dbReference>
<organism evidence="4 5">
    <name type="scientific">Candidatus Thermofonsia Clade 3 bacterium</name>
    <dbReference type="NCBI Taxonomy" id="2364212"/>
    <lineage>
        <taxon>Bacteria</taxon>
        <taxon>Bacillati</taxon>
        <taxon>Chloroflexota</taxon>
        <taxon>Candidatus Thermofontia</taxon>
        <taxon>Candidatus Thermofonsia Clade 3</taxon>
    </lineage>
</organism>
<accession>A0A2M8QDZ5</accession>
<keyword evidence="1" id="KW-0560">Oxidoreductase</keyword>
<comment type="caution">
    <text evidence="4">The sequence shown here is derived from an EMBL/GenBank/DDBJ whole genome shotgun (WGS) entry which is preliminary data.</text>
</comment>
<dbReference type="GO" id="GO:0046872">
    <property type="term" value="F:metal ion binding"/>
    <property type="evidence" value="ECO:0007669"/>
    <property type="project" value="InterPro"/>
</dbReference>
<dbReference type="CDD" id="cd14862">
    <property type="entry name" value="Fe-ADH-like"/>
    <property type="match status" value="1"/>
</dbReference>
<evidence type="ECO:0000259" key="2">
    <source>
        <dbReference type="Pfam" id="PF00465"/>
    </source>
</evidence>
<dbReference type="PROSITE" id="PS00913">
    <property type="entry name" value="ADH_IRON_1"/>
    <property type="match status" value="1"/>
</dbReference>
<sequence length="393" mass="42153">MWFFRAPTLVHGEDALQHLGELQGNRAFIVTDPVIRQAGLLEPVRDALAATGMQLATHDDVEPEPSLATIQRGAQVMRQFAPDWIIAVGGGSAIDAAKAMWVCYENPEIDLEALSPLEPIALRRKARLVAIPTTAGTGSEATWAFVITLPGDPPRKLGSGHPLAVPDLAIVDPRMTRTAPPRVIADSGMDALTQAIEGYLSTWANDYTDGLCLVATRLALDHLARAYHHPDDAAAREKMANCAAIGGLGYINSMVGLAHSMGHALGAIFHLPHGRAVGLCLPYVIAFYASPARSAQVKTRFVELARFCGLRGNDEPSAAQALIERIRAVAAEIGQPLTIAEAGIAPADFERRLDALVDNAMNDTVIFASPRQPSADELRALFECAFHGRPVEF</sequence>
<evidence type="ECO:0000259" key="3">
    <source>
        <dbReference type="Pfam" id="PF25137"/>
    </source>
</evidence>
<dbReference type="Pfam" id="PF00465">
    <property type="entry name" value="Fe-ADH"/>
    <property type="match status" value="1"/>
</dbReference>
<evidence type="ECO:0000313" key="4">
    <source>
        <dbReference type="EMBL" id="PJF48035.1"/>
    </source>
</evidence>
<evidence type="ECO:0000256" key="1">
    <source>
        <dbReference type="ARBA" id="ARBA00023002"/>
    </source>
</evidence>
<dbReference type="Gene3D" id="3.40.50.1970">
    <property type="match status" value="1"/>
</dbReference>
<dbReference type="GO" id="GO:0004022">
    <property type="term" value="F:alcohol dehydrogenase (NAD+) activity"/>
    <property type="evidence" value="ECO:0007669"/>
    <property type="project" value="TreeGrafter"/>
</dbReference>
<dbReference type="Pfam" id="PF25137">
    <property type="entry name" value="ADH_Fe_C"/>
    <property type="match status" value="1"/>
</dbReference>
<dbReference type="AlphaFoldDB" id="A0A2M8QDZ5"/>